<dbReference type="GO" id="GO:0048468">
    <property type="term" value="P:cell development"/>
    <property type="evidence" value="ECO:0007669"/>
    <property type="project" value="UniProtKB-ARBA"/>
</dbReference>
<sequence>MTSLVDNHSSLDYGTSMSYPNHRDICSLNIHTNNHINYKLKISDENIEVNEKDNDVDSGCNDSVTSPSKSEENSENTKMEQTEESEKVKMTNTEAPHLLRGILQNKDKLVGENNNISAEQTTVENGSITSKAERHLMKNIISTYDEDDDDDDDNSFSGDITGESDYESSGEQLNADDGDDNADSTEDSKEAKRARVENLLSTMRPDSRNSTDQNEVNTQEVRRQKRKQYQPIQHDPNWPEHSGPKYSRFDEKMVLQEELVRLQQQLHFMQKRYTELQEEKLDEGKASNRESTSEKSILEIPKYKDYRNTTNSENKTKPVTEKQEISHQNPSLNKLCLSEKNKSTVIKPHIFGTPLQKLDLENLTNSIKSGLSGMLNDAVDNIVGKFLEERTKQEKEQEKQRKELEEAAREMKQQKQEKFEKPREHDIFMPPRISPMHPDMFRHDHIGNMARILEKASAFETPRLPPELHRAPPHPLPFPLSFPYFPHQMLHPPLYSCAQSSLPEPEQTEALPLVVNNGGGGTPKKKRTKVTDTRLSPRAARALLGHEPIHLNSAGDLERSIPSSFPSLIPPVLPTSVAIPNPSLQESNIMNFYREHTPFSDVSRTHSPLHGEHLSPSSTNSPSDSIGHMMKPEFLDTGSDSFDCHNMPLISFFDKTNQSNCPAHTSTLTPMHLRKAKLMFFYVREFYYIQMEKYARQAIAEGCKHPDDLVVTTESELYRVLNLHYNRNNQIEVPDNFRLVVQATLREFYKAIVACKDTEPSWKKSIYKVIARMDDTLPEYFKSPNWMDQLGDV</sequence>
<feature type="region of interest" description="Disordered" evidence="8">
    <location>
        <begin position="602"/>
        <end position="630"/>
    </location>
</feature>
<dbReference type="InterPro" id="IPR039350">
    <property type="entry name" value="Prospero_homeodomain"/>
</dbReference>
<reference evidence="10" key="1">
    <citation type="submission" date="2019-08" db="EMBL/GenBank/DDBJ databases">
        <title>The improved chromosome-level genome for the pearl oyster Pinctada fucata martensii using PacBio sequencing and Hi-C.</title>
        <authorList>
            <person name="Zheng Z."/>
        </authorList>
    </citation>
    <scope>NUCLEOTIDE SEQUENCE</scope>
    <source>
        <strain evidence="10">ZZ-2019</strain>
        <tissue evidence="10">Adductor muscle</tissue>
    </source>
</reference>
<evidence type="ECO:0000256" key="8">
    <source>
        <dbReference type="SAM" id="MobiDB-lite"/>
    </source>
</evidence>
<evidence type="ECO:0000313" key="11">
    <source>
        <dbReference type="Proteomes" id="UP001186944"/>
    </source>
</evidence>
<name>A0AA88XWV9_PINIB</name>
<dbReference type="PANTHER" id="PTHR12198:SF0">
    <property type="entry name" value="HOMEOBOX PROTEIN PROSPERO"/>
    <property type="match status" value="1"/>
</dbReference>
<dbReference type="EMBL" id="VSWD01000009">
    <property type="protein sequence ID" value="KAK3093433.1"/>
    <property type="molecule type" value="Genomic_DNA"/>
</dbReference>
<evidence type="ECO:0000256" key="6">
    <source>
        <dbReference type="ARBA" id="ARBA00023242"/>
    </source>
</evidence>
<evidence type="ECO:0000256" key="3">
    <source>
        <dbReference type="ARBA" id="ARBA00023125"/>
    </source>
</evidence>
<feature type="compositionally biased region" description="Basic and acidic residues" evidence="8">
    <location>
        <begin position="69"/>
        <end position="89"/>
    </location>
</feature>
<gene>
    <name evidence="10" type="ORF">FSP39_015681</name>
</gene>
<feature type="compositionally biased region" description="Basic and acidic residues" evidence="8">
    <location>
        <begin position="314"/>
        <end position="325"/>
    </location>
</feature>
<feature type="compositionally biased region" description="Polar residues" evidence="8">
    <location>
        <begin position="208"/>
        <end position="219"/>
    </location>
</feature>
<feature type="region of interest" description="Disordered" evidence="8">
    <location>
        <begin position="143"/>
        <end position="244"/>
    </location>
</feature>
<comment type="subcellular location">
    <subcellularLocation>
        <location evidence="1">Nucleus</location>
    </subcellularLocation>
</comment>
<feature type="compositionally biased region" description="Low complexity" evidence="8">
    <location>
        <begin position="615"/>
        <end position="625"/>
    </location>
</feature>
<dbReference type="GO" id="GO:0000981">
    <property type="term" value="F:DNA-binding transcription factor activity, RNA polymerase II-specific"/>
    <property type="evidence" value="ECO:0007669"/>
    <property type="project" value="TreeGrafter"/>
</dbReference>
<dbReference type="InterPro" id="IPR023082">
    <property type="entry name" value="Homeo_prospero_dom"/>
</dbReference>
<feature type="compositionally biased region" description="Acidic residues" evidence="8">
    <location>
        <begin position="162"/>
        <end position="185"/>
    </location>
</feature>
<feature type="compositionally biased region" description="Basic and acidic residues" evidence="8">
    <location>
        <begin position="278"/>
        <end position="307"/>
    </location>
</feature>
<dbReference type="Gene3D" id="1.10.10.500">
    <property type="entry name" value="Homeo-prospero domain"/>
    <property type="match status" value="2"/>
</dbReference>
<dbReference type="PROSITE" id="PS51818">
    <property type="entry name" value="HOMEO_PROSPERO"/>
    <property type="match status" value="1"/>
</dbReference>
<dbReference type="AlphaFoldDB" id="A0AA88XWV9"/>
<evidence type="ECO:0000256" key="5">
    <source>
        <dbReference type="ARBA" id="ARBA00023163"/>
    </source>
</evidence>
<accession>A0AA88XWV9</accession>
<keyword evidence="4" id="KW-0371">Homeobox</keyword>
<evidence type="ECO:0000256" key="4">
    <source>
        <dbReference type="ARBA" id="ARBA00023155"/>
    </source>
</evidence>
<evidence type="ECO:0000256" key="1">
    <source>
        <dbReference type="ARBA" id="ARBA00004123"/>
    </source>
</evidence>
<evidence type="ECO:0000256" key="2">
    <source>
        <dbReference type="ARBA" id="ARBA00023015"/>
    </source>
</evidence>
<evidence type="ECO:0000259" key="9">
    <source>
        <dbReference type="PROSITE" id="PS51818"/>
    </source>
</evidence>
<feature type="compositionally biased region" description="Acidic residues" evidence="8">
    <location>
        <begin position="144"/>
        <end position="154"/>
    </location>
</feature>
<dbReference type="Proteomes" id="UP001186944">
    <property type="component" value="Unassembled WGS sequence"/>
</dbReference>
<organism evidence="10 11">
    <name type="scientific">Pinctada imbricata</name>
    <name type="common">Atlantic pearl-oyster</name>
    <name type="synonym">Pinctada martensii</name>
    <dbReference type="NCBI Taxonomy" id="66713"/>
    <lineage>
        <taxon>Eukaryota</taxon>
        <taxon>Metazoa</taxon>
        <taxon>Spiralia</taxon>
        <taxon>Lophotrochozoa</taxon>
        <taxon>Mollusca</taxon>
        <taxon>Bivalvia</taxon>
        <taxon>Autobranchia</taxon>
        <taxon>Pteriomorphia</taxon>
        <taxon>Pterioida</taxon>
        <taxon>Pterioidea</taxon>
        <taxon>Pteriidae</taxon>
        <taxon>Pinctada</taxon>
    </lineage>
</organism>
<feature type="region of interest" description="Disordered" evidence="8">
    <location>
        <begin position="278"/>
        <end position="331"/>
    </location>
</feature>
<protein>
    <recommendedName>
        <fullName evidence="9">Prospero domain-containing protein</fullName>
    </recommendedName>
</protein>
<feature type="domain" description="Prospero" evidence="9">
    <location>
        <begin position="684"/>
        <end position="791"/>
    </location>
</feature>
<feature type="region of interest" description="Disordered" evidence="8">
    <location>
        <begin position="513"/>
        <end position="533"/>
    </location>
</feature>
<proteinExistence type="predicted"/>
<keyword evidence="3" id="KW-0238">DNA-binding</keyword>
<dbReference type="SUPFAM" id="SSF46689">
    <property type="entry name" value="Homeodomain-like"/>
    <property type="match status" value="1"/>
</dbReference>
<feature type="coiled-coil region" evidence="7">
    <location>
        <begin position="387"/>
        <end position="421"/>
    </location>
</feature>
<evidence type="ECO:0000256" key="7">
    <source>
        <dbReference type="SAM" id="Coils"/>
    </source>
</evidence>
<evidence type="ECO:0000313" key="10">
    <source>
        <dbReference type="EMBL" id="KAK3093433.1"/>
    </source>
</evidence>
<keyword evidence="2" id="KW-0805">Transcription regulation</keyword>
<dbReference type="GO" id="GO:0000978">
    <property type="term" value="F:RNA polymerase II cis-regulatory region sequence-specific DNA binding"/>
    <property type="evidence" value="ECO:0007669"/>
    <property type="project" value="TreeGrafter"/>
</dbReference>
<dbReference type="InterPro" id="IPR009057">
    <property type="entry name" value="Homeodomain-like_sf"/>
</dbReference>
<dbReference type="GO" id="GO:0007399">
    <property type="term" value="P:nervous system development"/>
    <property type="evidence" value="ECO:0007669"/>
    <property type="project" value="UniProtKB-ARBA"/>
</dbReference>
<comment type="caution">
    <text evidence="10">The sequence shown here is derived from an EMBL/GenBank/DDBJ whole genome shotgun (WGS) entry which is preliminary data.</text>
</comment>
<keyword evidence="7" id="KW-0175">Coiled coil</keyword>
<keyword evidence="6" id="KW-0539">Nucleus</keyword>
<keyword evidence="5" id="KW-0804">Transcription</keyword>
<feature type="region of interest" description="Disordered" evidence="8">
    <location>
        <begin position="52"/>
        <end position="94"/>
    </location>
</feature>
<feature type="compositionally biased region" description="Basic and acidic residues" evidence="8">
    <location>
        <begin position="186"/>
        <end position="196"/>
    </location>
</feature>
<dbReference type="InterPro" id="IPR037131">
    <property type="entry name" value="Homeo_prospero_dom_sf"/>
</dbReference>
<dbReference type="GO" id="GO:0005634">
    <property type="term" value="C:nucleus"/>
    <property type="evidence" value="ECO:0007669"/>
    <property type="project" value="UniProtKB-SubCell"/>
</dbReference>
<dbReference type="Pfam" id="PF05044">
    <property type="entry name" value="HPD"/>
    <property type="match status" value="1"/>
</dbReference>
<keyword evidence="11" id="KW-1185">Reference proteome</keyword>
<dbReference type="PANTHER" id="PTHR12198">
    <property type="entry name" value="HOMEOBOX PROTEIN PROSPERO/PROX-1/CEH-26"/>
    <property type="match status" value="1"/>
</dbReference>